<keyword evidence="2" id="KW-0802">TPR repeat</keyword>
<dbReference type="KEGG" id="spar:SPRG_22219"/>
<dbReference type="InterPro" id="IPR052346">
    <property type="entry name" value="O-mannosyl-transferase_TMTC"/>
</dbReference>
<evidence type="ECO:0000256" key="4">
    <source>
        <dbReference type="SAM" id="Phobius"/>
    </source>
</evidence>
<dbReference type="VEuPathDB" id="FungiDB:SPRG_22219"/>
<feature type="transmembrane region" description="Helical" evidence="4">
    <location>
        <begin position="79"/>
        <end position="97"/>
    </location>
</feature>
<dbReference type="InterPro" id="IPR006461">
    <property type="entry name" value="PLAC_motif_containing"/>
</dbReference>
<accession>A0A067C7E2</accession>
<keyword evidence="4" id="KW-1133">Transmembrane helix</keyword>
<dbReference type="GO" id="GO:0035269">
    <property type="term" value="P:protein O-linked glycosylation via mannose"/>
    <property type="evidence" value="ECO:0007669"/>
    <property type="project" value="TreeGrafter"/>
</dbReference>
<keyword evidence="3 4" id="KW-0472">Membrane</keyword>
<dbReference type="OrthoDB" id="66906at2759"/>
<feature type="transmembrane region" description="Helical" evidence="4">
    <location>
        <begin position="646"/>
        <end position="664"/>
    </location>
</feature>
<dbReference type="Pfam" id="PF04749">
    <property type="entry name" value="PLAC8"/>
    <property type="match status" value="1"/>
</dbReference>
<dbReference type="RefSeq" id="XP_012202932.1">
    <property type="nucleotide sequence ID" value="XM_012347542.1"/>
</dbReference>
<dbReference type="GO" id="GO:0030968">
    <property type="term" value="P:endoplasmic reticulum unfolded protein response"/>
    <property type="evidence" value="ECO:0007669"/>
    <property type="project" value="TreeGrafter"/>
</dbReference>
<sequence length="748" mass="80282">MQATSAWSGHAVVAALAAATFANTLTCGFVWDDRAAILTNRDLRTDETSMWDLWSHDFGAGHSLLTFRANYAVGGYNPMGYHLLNVLLHVAASVLVVAVGRRVVAPFGASHAPVFAGALFAVHPIHCDAVASVVGRADVLCTCLSLLAFCLYDASASATCTHWPLYVASLVCILAATLCKELGAATLGILVTLELLRAAPSKSKRLGPSAGVVRTAVLFGLGSAGIASRIALNGGQTLYAWSILENDVSLLPWGVPRLLTTLHTHGWYLYKLFWPQYLCNDYGFRTIPIIASLFQMENVGTLVAYASLLVLVGVAFDRRRTSPLLLLASFGLFPFVPAANVLFPIGTVVAERLMYFPSVGFCFVLGYALEHALRVSMRWQSLLLALLFLSLLTVGAARSMARNFEWSSETRLFESSVLTAPWSVKGLSNLSKVLLGPDPPRAAAYLERALSVAPRYAAGQLNLGLAYIRMGKPLHAMQNLLHSIDVDASLAAYAYLGRCASSFYLASQLKQFPTSNATHACQLAHQLLDYTIAQGASMPGLFFARGLLAYYTSDFSTAFAVCANQLTTPMNQQQPTTTAYEIQPTPTVKPVAPDGMEADANNLVVGQWKVGICGCFTDVIPNCCMAYWCPCVSLAQIVHRIGTCSYMMGLLVFGLAYLLMYITAAVSGGYHYSAIASGSAGVACGICVMIVRNIVRGKLRIPGNCLIDCLCGFFCNCCAIAQMATQVNAYDKGTCAFGPKDTLPGYMA</sequence>
<dbReference type="Gene3D" id="1.25.40.10">
    <property type="entry name" value="Tetratricopeptide repeat domain"/>
    <property type="match status" value="1"/>
</dbReference>
<dbReference type="AlphaFoldDB" id="A0A067C7E2"/>
<evidence type="ECO:0000256" key="2">
    <source>
        <dbReference type="ARBA" id="ARBA00022803"/>
    </source>
</evidence>
<dbReference type="Pfam" id="PF08409">
    <property type="entry name" value="TMTC_DUF1736"/>
    <property type="match status" value="1"/>
</dbReference>
<name>A0A067C7E2_SAPPC</name>
<proteinExistence type="predicted"/>
<evidence type="ECO:0000259" key="5">
    <source>
        <dbReference type="Pfam" id="PF08409"/>
    </source>
</evidence>
<keyword evidence="1" id="KW-0677">Repeat</keyword>
<dbReference type="NCBIfam" id="TIGR01571">
    <property type="entry name" value="A_thal_Cys_rich"/>
    <property type="match status" value="1"/>
</dbReference>
<dbReference type="GO" id="GO:0000030">
    <property type="term" value="F:mannosyltransferase activity"/>
    <property type="evidence" value="ECO:0007669"/>
    <property type="project" value="TreeGrafter"/>
</dbReference>
<dbReference type="EMBL" id="KK583224">
    <property type="protein sequence ID" value="KDO26438.1"/>
    <property type="molecule type" value="Genomic_DNA"/>
</dbReference>
<dbReference type="SUPFAM" id="SSF48452">
    <property type="entry name" value="TPR-like"/>
    <property type="match status" value="1"/>
</dbReference>
<evidence type="ECO:0000256" key="1">
    <source>
        <dbReference type="ARBA" id="ARBA00022737"/>
    </source>
</evidence>
<dbReference type="GeneID" id="24142602"/>
<feature type="transmembrane region" description="Helical" evidence="4">
    <location>
        <begin position="322"/>
        <end position="343"/>
    </location>
</feature>
<keyword evidence="7" id="KW-1185">Reference proteome</keyword>
<reference evidence="6 7" key="1">
    <citation type="journal article" date="2013" name="PLoS Genet.">
        <title>Distinctive expansion of potential virulence genes in the genome of the oomycete fish pathogen Saprolegnia parasitica.</title>
        <authorList>
            <person name="Jiang R.H."/>
            <person name="de Bruijn I."/>
            <person name="Haas B.J."/>
            <person name="Belmonte R."/>
            <person name="Lobach L."/>
            <person name="Christie J."/>
            <person name="van den Ackerveken G."/>
            <person name="Bottin A."/>
            <person name="Bulone V."/>
            <person name="Diaz-Moreno S.M."/>
            <person name="Dumas B."/>
            <person name="Fan L."/>
            <person name="Gaulin E."/>
            <person name="Govers F."/>
            <person name="Grenville-Briggs L.J."/>
            <person name="Horner N.R."/>
            <person name="Levin J.Z."/>
            <person name="Mammella M."/>
            <person name="Meijer H.J."/>
            <person name="Morris P."/>
            <person name="Nusbaum C."/>
            <person name="Oome S."/>
            <person name="Phillips A.J."/>
            <person name="van Rooyen D."/>
            <person name="Rzeszutek E."/>
            <person name="Saraiva M."/>
            <person name="Secombes C.J."/>
            <person name="Seidl M.F."/>
            <person name="Snel B."/>
            <person name="Stassen J.H."/>
            <person name="Sykes S."/>
            <person name="Tripathy S."/>
            <person name="van den Berg H."/>
            <person name="Vega-Arreguin J.C."/>
            <person name="Wawra S."/>
            <person name="Young S.K."/>
            <person name="Zeng Q."/>
            <person name="Dieguez-Uribeondo J."/>
            <person name="Russ C."/>
            <person name="Tyler B.M."/>
            <person name="van West P."/>
        </authorList>
    </citation>
    <scope>NUCLEOTIDE SEQUENCE [LARGE SCALE GENOMIC DNA]</scope>
    <source>
        <strain evidence="6 7">CBS 223.65</strain>
    </source>
</reference>
<evidence type="ECO:0000256" key="3">
    <source>
        <dbReference type="ARBA" id="ARBA00023136"/>
    </source>
</evidence>
<protein>
    <recommendedName>
        <fullName evidence="5">DUF1736 domain-containing protein</fullName>
    </recommendedName>
</protein>
<feature type="transmembrane region" description="Helical" evidence="4">
    <location>
        <begin position="379"/>
        <end position="397"/>
    </location>
</feature>
<dbReference type="PANTHER" id="PTHR44227">
    <property type="match status" value="1"/>
</dbReference>
<feature type="transmembrane region" description="Helical" evidence="4">
    <location>
        <begin position="211"/>
        <end position="232"/>
    </location>
</feature>
<dbReference type="InterPro" id="IPR011990">
    <property type="entry name" value="TPR-like_helical_dom_sf"/>
</dbReference>
<feature type="transmembrane region" description="Helical" evidence="4">
    <location>
        <begin position="670"/>
        <end position="691"/>
    </location>
</feature>
<organism evidence="6 7">
    <name type="scientific">Saprolegnia parasitica (strain CBS 223.65)</name>
    <dbReference type="NCBI Taxonomy" id="695850"/>
    <lineage>
        <taxon>Eukaryota</taxon>
        <taxon>Sar</taxon>
        <taxon>Stramenopiles</taxon>
        <taxon>Oomycota</taxon>
        <taxon>Saprolegniomycetes</taxon>
        <taxon>Saprolegniales</taxon>
        <taxon>Saprolegniaceae</taxon>
        <taxon>Saprolegnia</taxon>
    </lineage>
</organism>
<evidence type="ECO:0000313" key="7">
    <source>
        <dbReference type="Proteomes" id="UP000030745"/>
    </source>
</evidence>
<feature type="domain" description="DUF1736" evidence="5">
    <location>
        <begin position="248"/>
        <end position="308"/>
    </location>
</feature>
<dbReference type="PANTHER" id="PTHR44227:SF3">
    <property type="entry name" value="PROTEIN O-MANNOSYL-TRANSFERASE TMTC4"/>
    <property type="match status" value="1"/>
</dbReference>
<evidence type="ECO:0000313" key="6">
    <source>
        <dbReference type="EMBL" id="KDO26438.1"/>
    </source>
</evidence>
<dbReference type="InterPro" id="IPR013618">
    <property type="entry name" value="TMTC_DUF1736"/>
</dbReference>
<feature type="transmembrane region" description="Helical" evidence="4">
    <location>
        <begin position="12"/>
        <end position="31"/>
    </location>
</feature>
<keyword evidence="4" id="KW-0812">Transmembrane</keyword>
<dbReference type="GO" id="GO:0005783">
    <property type="term" value="C:endoplasmic reticulum"/>
    <property type="evidence" value="ECO:0007669"/>
    <property type="project" value="TreeGrafter"/>
</dbReference>
<dbReference type="Proteomes" id="UP000030745">
    <property type="component" value="Unassembled WGS sequence"/>
</dbReference>
<gene>
    <name evidence="6" type="ORF">SPRG_22219</name>
</gene>
<dbReference type="STRING" id="695850.A0A067C7E2"/>
<feature type="transmembrane region" description="Helical" evidence="4">
    <location>
        <begin position="299"/>
        <end position="316"/>
    </location>
</feature>